<dbReference type="EMBL" id="SSTE01008830">
    <property type="protein sequence ID" value="KAA0054627.1"/>
    <property type="molecule type" value="Genomic_DNA"/>
</dbReference>
<sequence length="271" mass="30268">MRFSWLEVLGISISSREAFLLVIILLEGGASGYPFVLISRLSHARSRVEVTFARPQPTRQPAESRRFDPTQLSRNARLQPSPSEAAVAGPPAAAAPPEIRKPTPHAQGSDRKPAPRPEPTRAIFRNPTRARVHPRRGISSVGARALQPPSRDLVAWKAYCIAVRTRQVNLQLYDECRDGEGRDDLCDMLYADAMCMYTAIRSSMDIDMTRVTRRGPRIPTVLGVPRGSEDQRYVPTGAHVARVRERARDWVEDEARARASWRATRSDRGGP</sequence>
<evidence type="ECO:0000313" key="3">
    <source>
        <dbReference type="Proteomes" id="UP000321393"/>
    </source>
</evidence>
<dbReference type="Proteomes" id="UP000321393">
    <property type="component" value="Unassembled WGS sequence"/>
</dbReference>
<protein>
    <submittedName>
        <fullName evidence="2">Uncharacterized protein</fullName>
    </submittedName>
</protein>
<dbReference type="AlphaFoldDB" id="A0A5A7UJ63"/>
<proteinExistence type="predicted"/>
<accession>A0A5A7UJ63</accession>
<reference evidence="2 3" key="1">
    <citation type="submission" date="2019-08" db="EMBL/GenBank/DDBJ databases">
        <title>Draft genome sequences of two oriental melons (Cucumis melo L. var makuwa).</title>
        <authorList>
            <person name="Kwon S.-Y."/>
        </authorList>
    </citation>
    <scope>NUCLEOTIDE SEQUENCE [LARGE SCALE GENOMIC DNA]</scope>
    <source>
        <strain evidence="3">cv. SW 3</strain>
        <tissue evidence="2">Leaf</tissue>
    </source>
</reference>
<evidence type="ECO:0000256" key="1">
    <source>
        <dbReference type="SAM" id="MobiDB-lite"/>
    </source>
</evidence>
<feature type="region of interest" description="Disordered" evidence="1">
    <location>
        <begin position="52"/>
        <end position="137"/>
    </location>
</feature>
<evidence type="ECO:0000313" key="2">
    <source>
        <dbReference type="EMBL" id="KAA0054627.1"/>
    </source>
</evidence>
<organism evidence="2 3">
    <name type="scientific">Cucumis melo var. makuwa</name>
    <name type="common">Oriental melon</name>
    <dbReference type="NCBI Taxonomy" id="1194695"/>
    <lineage>
        <taxon>Eukaryota</taxon>
        <taxon>Viridiplantae</taxon>
        <taxon>Streptophyta</taxon>
        <taxon>Embryophyta</taxon>
        <taxon>Tracheophyta</taxon>
        <taxon>Spermatophyta</taxon>
        <taxon>Magnoliopsida</taxon>
        <taxon>eudicotyledons</taxon>
        <taxon>Gunneridae</taxon>
        <taxon>Pentapetalae</taxon>
        <taxon>rosids</taxon>
        <taxon>fabids</taxon>
        <taxon>Cucurbitales</taxon>
        <taxon>Cucurbitaceae</taxon>
        <taxon>Benincaseae</taxon>
        <taxon>Cucumis</taxon>
    </lineage>
</organism>
<name>A0A5A7UJ63_CUCMM</name>
<comment type="caution">
    <text evidence="2">The sequence shown here is derived from an EMBL/GenBank/DDBJ whole genome shotgun (WGS) entry which is preliminary data.</text>
</comment>
<gene>
    <name evidence="2" type="ORF">E6C27_scaffold24G004300</name>
</gene>
<feature type="compositionally biased region" description="Low complexity" evidence="1">
    <location>
        <begin position="80"/>
        <end position="97"/>
    </location>
</feature>
<feature type="compositionally biased region" description="Basic and acidic residues" evidence="1">
    <location>
        <begin position="108"/>
        <end position="119"/>
    </location>
</feature>